<reference evidence="2 3" key="1">
    <citation type="submission" date="2018-08" db="EMBL/GenBank/DDBJ databases">
        <title>Genome sequence of Halobacillus trueperi KCTC 3686.</title>
        <authorList>
            <person name="Cho K.H."/>
            <person name="Kwak M.-J."/>
            <person name="Kim B.-Y."/>
            <person name="Chun J."/>
        </authorList>
    </citation>
    <scope>NUCLEOTIDE SEQUENCE [LARGE SCALE GENOMIC DNA]</scope>
    <source>
        <strain evidence="2 3">KCTC 3686</strain>
    </source>
</reference>
<feature type="transmembrane region" description="Helical" evidence="1">
    <location>
        <begin position="149"/>
        <end position="167"/>
    </location>
</feature>
<proteinExistence type="predicted"/>
<gene>
    <name evidence="2" type="ORF">DYE48_15170</name>
</gene>
<dbReference type="RefSeq" id="WP_115824363.1">
    <property type="nucleotide sequence ID" value="NZ_QUAE01000014.1"/>
</dbReference>
<keyword evidence="1" id="KW-0812">Transmembrane</keyword>
<keyword evidence="1" id="KW-0472">Membrane</keyword>
<name>A0A3E0J4Z7_9BACI</name>
<protein>
    <submittedName>
        <fullName evidence="2">DUF1700 domain-containing protein</fullName>
    </submittedName>
</protein>
<sequence>MSKRHALEDYLSQLEHKLRDLPANERRTHLNEIRDHLIELVTEEGKTEDQIVDSFISPEQLSRDILLEEQTSKQKTEFELPDYWFGVTVVSVVAPFGALALPLIMENIDIGLYLPFLLQFIVGTGVLFGFYKTRLTNKRGDTLRKIGRVMIPVLALPFAFFSINIMQTGDLSTFKITYLACYLFIWILTYFSVRDLYLRNIKVVIV</sequence>
<dbReference type="Proteomes" id="UP000256305">
    <property type="component" value="Unassembled WGS sequence"/>
</dbReference>
<accession>A0A3E0J4Z7</accession>
<feature type="transmembrane region" description="Helical" evidence="1">
    <location>
        <begin position="83"/>
        <end position="104"/>
    </location>
</feature>
<dbReference type="Pfam" id="PF22564">
    <property type="entry name" value="HAAS"/>
    <property type="match status" value="1"/>
</dbReference>
<keyword evidence="3" id="KW-1185">Reference proteome</keyword>
<keyword evidence="1" id="KW-1133">Transmembrane helix</keyword>
<comment type="caution">
    <text evidence="2">The sequence shown here is derived from an EMBL/GenBank/DDBJ whole genome shotgun (WGS) entry which is preliminary data.</text>
</comment>
<evidence type="ECO:0000313" key="2">
    <source>
        <dbReference type="EMBL" id="REJ07976.1"/>
    </source>
</evidence>
<dbReference type="AlphaFoldDB" id="A0A3E0J4Z7"/>
<feature type="transmembrane region" description="Helical" evidence="1">
    <location>
        <begin position="173"/>
        <end position="193"/>
    </location>
</feature>
<dbReference type="EMBL" id="QUAE01000014">
    <property type="protein sequence ID" value="REJ07976.1"/>
    <property type="molecule type" value="Genomic_DNA"/>
</dbReference>
<organism evidence="2 3">
    <name type="scientific">Halobacillus trueperi</name>
    <dbReference type="NCBI Taxonomy" id="156205"/>
    <lineage>
        <taxon>Bacteria</taxon>
        <taxon>Bacillati</taxon>
        <taxon>Bacillota</taxon>
        <taxon>Bacilli</taxon>
        <taxon>Bacillales</taxon>
        <taxon>Bacillaceae</taxon>
        <taxon>Halobacillus</taxon>
    </lineage>
</organism>
<feature type="transmembrane region" description="Helical" evidence="1">
    <location>
        <begin position="110"/>
        <end position="128"/>
    </location>
</feature>
<evidence type="ECO:0000313" key="3">
    <source>
        <dbReference type="Proteomes" id="UP000256305"/>
    </source>
</evidence>
<evidence type="ECO:0000256" key="1">
    <source>
        <dbReference type="SAM" id="Phobius"/>
    </source>
</evidence>